<name>A0ACB9S2U1_9MYRT</name>
<comment type="caution">
    <text evidence="1">The sequence shown here is derived from an EMBL/GenBank/DDBJ whole genome shotgun (WGS) entry which is preliminary data.</text>
</comment>
<gene>
    <name evidence="1" type="ORF">MLD38_003555</name>
</gene>
<sequence length="481" mass="54217">MEDSTQNSNFGSHSGVSKVIAGMKVSQKSLVAASTKSFSRNSHSRVVPIGNGRLEGDLIGNAAFFLLKVAALEGVRRFSKARCPFIWHGFQALQLLCYPPLKWIQKWAPFRGLIKGMQAFSRPLLVLSIATIFSNEEEPSTEDSEYSSLDISEQNPEPVNGPSTPETRCMICNEAPRFLECDNLIALLHKELGKQGIRLPDRLDNNELRRFYVAANGDFPCFLSSVKKTILWRERYCLFTSEELQAWSNLLFWHGHDLRFRPCLIVRLGLAFVTLPPHERPHFSQAIISQVEHGVLHLLDEDNPRITVLVDCEGLAPYKIPMQTMRSCFSILQDHYPGRLGTLFVLRLPAVLRVIAQALLQVLKPTTREKLRIEGEVYLKVLSEHLQSVPPFLGGSCDCTRCLAEAGHNVPRPRQANRAVLGNEVSNDENYAEEFSTSYHDLDMDQTGNCQQVVRNAIVILIMIWLFVILLTGMNESESRS</sequence>
<dbReference type="Proteomes" id="UP001057402">
    <property type="component" value="Chromosome 2"/>
</dbReference>
<organism evidence="1 2">
    <name type="scientific">Melastoma candidum</name>
    <dbReference type="NCBI Taxonomy" id="119954"/>
    <lineage>
        <taxon>Eukaryota</taxon>
        <taxon>Viridiplantae</taxon>
        <taxon>Streptophyta</taxon>
        <taxon>Embryophyta</taxon>
        <taxon>Tracheophyta</taxon>
        <taxon>Spermatophyta</taxon>
        <taxon>Magnoliopsida</taxon>
        <taxon>eudicotyledons</taxon>
        <taxon>Gunneridae</taxon>
        <taxon>Pentapetalae</taxon>
        <taxon>rosids</taxon>
        <taxon>malvids</taxon>
        <taxon>Myrtales</taxon>
        <taxon>Melastomataceae</taxon>
        <taxon>Melastomatoideae</taxon>
        <taxon>Melastomateae</taxon>
        <taxon>Melastoma</taxon>
    </lineage>
</organism>
<keyword evidence="2" id="KW-1185">Reference proteome</keyword>
<dbReference type="EMBL" id="CM042881">
    <property type="protein sequence ID" value="KAI4385542.1"/>
    <property type="molecule type" value="Genomic_DNA"/>
</dbReference>
<accession>A0ACB9S2U1</accession>
<protein>
    <submittedName>
        <fullName evidence="1">Uncharacterized protein</fullName>
    </submittedName>
</protein>
<evidence type="ECO:0000313" key="1">
    <source>
        <dbReference type="EMBL" id="KAI4385542.1"/>
    </source>
</evidence>
<evidence type="ECO:0000313" key="2">
    <source>
        <dbReference type="Proteomes" id="UP001057402"/>
    </source>
</evidence>
<proteinExistence type="predicted"/>
<reference evidence="2" key="1">
    <citation type="journal article" date="2023" name="Front. Plant Sci.">
        <title>Chromosomal-level genome assembly of Melastoma candidum provides insights into trichome evolution.</title>
        <authorList>
            <person name="Zhong Y."/>
            <person name="Wu W."/>
            <person name="Sun C."/>
            <person name="Zou P."/>
            <person name="Liu Y."/>
            <person name="Dai S."/>
            <person name="Zhou R."/>
        </authorList>
    </citation>
    <scope>NUCLEOTIDE SEQUENCE [LARGE SCALE GENOMIC DNA]</scope>
</reference>